<evidence type="ECO:0000256" key="6">
    <source>
        <dbReference type="ARBA" id="ARBA00022679"/>
    </source>
</evidence>
<keyword evidence="5" id="KW-0597">Phosphoprotein</keyword>
<dbReference type="SUPFAM" id="SSF55890">
    <property type="entry name" value="Sporulation response regulatory protein Spo0B"/>
    <property type="match status" value="1"/>
</dbReference>
<gene>
    <name evidence="16" type="ORF">ACFOUW_29860</name>
</gene>
<dbReference type="Gene3D" id="3.30.565.10">
    <property type="entry name" value="Histidine kinase-like ATPase, C-terminal domain"/>
    <property type="match status" value="1"/>
</dbReference>
<dbReference type="EC" id="2.7.13.3" evidence="3"/>
<dbReference type="PRINTS" id="PR00344">
    <property type="entry name" value="BCTRLSENSOR"/>
</dbReference>
<sequence>MARLPTQRWSLARQLYLLQVLVVLFVVGGGTVVVTYDALNSTTDVAEERVTAIARTLAETPSVGEALYAVNPSTTLQPLAERVRKDTGVDFITIMSPSGTRFTHPTASLIGQQFIGHTEPALRGETFTETYTGTLGPSIRVVTPVQVDGEIRGLISVGITLETIGNELRERVAVLVGVATLTLLLGGFGTWLISRRLRRHTHDLRGSDLTRMYEYYEAVLHGVREGILLIDGEKRLTLANDGAHRLLDLPTGAGGTPVASLGLPEELTATLLDDEPRHDELHLTANRLLLVNTSLVRSGNRVLGTAVTLRDQTELQTLTGALDAERGFTESLRSQAHESANRLHTVVSLIELGRPEEAVAFATAELETSQRLTDQVIGAVSEPVLAALLLGKAASASERGVELVVTSDPEVSENLPSGLDSRDLVTVLGNLIDNAIDASAGSEPAKVSVTVRRASDELWLSVADSGPGLDEEATENAFRRGWSTKKGDPVVGRGLGLALVGQAVRRARGSIEVANSGGAVFTVRLPVPRPLPVALDPMLLPGGSS</sequence>
<feature type="transmembrane region" description="Helical" evidence="14">
    <location>
        <begin position="172"/>
        <end position="193"/>
    </location>
</feature>
<evidence type="ECO:0000256" key="5">
    <source>
        <dbReference type="ARBA" id="ARBA00022553"/>
    </source>
</evidence>
<keyword evidence="6" id="KW-0808">Transferase</keyword>
<dbReference type="InterPro" id="IPR004358">
    <property type="entry name" value="Sig_transdc_His_kin-like_C"/>
</dbReference>
<dbReference type="PANTHER" id="PTHR44936">
    <property type="entry name" value="SENSOR PROTEIN CREC"/>
    <property type="match status" value="1"/>
</dbReference>
<evidence type="ECO:0000256" key="14">
    <source>
        <dbReference type="SAM" id="Phobius"/>
    </source>
</evidence>
<keyword evidence="8" id="KW-0547">Nucleotide-binding</keyword>
<comment type="catalytic activity">
    <reaction evidence="1">
        <text>ATP + protein L-histidine = ADP + protein N-phospho-L-histidine.</text>
        <dbReference type="EC" id="2.7.13.3"/>
    </reaction>
</comment>
<dbReference type="SUPFAM" id="SSF103190">
    <property type="entry name" value="Sensory domain-like"/>
    <property type="match status" value="1"/>
</dbReference>
<evidence type="ECO:0000256" key="1">
    <source>
        <dbReference type="ARBA" id="ARBA00000085"/>
    </source>
</evidence>
<dbReference type="InterPro" id="IPR029151">
    <property type="entry name" value="Sensor-like_sf"/>
</dbReference>
<keyword evidence="10 16" id="KW-0067">ATP-binding</keyword>
<reference evidence="17" key="1">
    <citation type="journal article" date="2019" name="Int. J. Syst. Evol. Microbiol.">
        <title>The Global Catalogue of Microorganisms (GCM) 10K type strain sequencing project: providing services to taxonomists for standard genome sequencing and annotation.</title>
        <authorList>
            <consortium name="The Broad Institute Genomics Platform"/>
            <consortium name="The Broad Institute Genome Sequencing Center for Infectious Disease"/>
            <person name="Wu L."/>
            <person name="Ma J."/>
        </authorList>
    </citation>
    <scope>NUCLEOTIDE SEQUENCE [LARGE SCALE GENOMIC DNA]</scope>
    <source>
        <strain evidence="17">CGMCC 4.7241</strain>
    </source>
</reference>
<dbReference type="PROSITE" id="PS50109">
    <property type="entry name" value="HIS_KIN"/>
    <property type="match status" value="1"/>
</dbReference>
<evidence type="ECO:0000256" key="4">
    <source>
        <dbReference type="ARBA" id="ARBA00022475"/>
    </source>
</evidence>
<evidence type="ECO:0000256" key="2">
    <source>
        <dbReference type="ARBA" id="ARBA00004651"/>
    </source>
</evidence>
<organism evidence="16 17">
    <name type="scientific">Tenggerimyces flavus</name>
    <dbReference type="NCBI Taxonomy" id="1708749"/>
    <lineage>
        <taxon>Bacteria</taxon>
        <taxon>Bacillati</taxon>
        <taxon>Actinomycetota</taxon>
        <taxon>Actinomycetes</taxon>
        <taxon>Propionibacteriales</taxon>
        <taxon>Nocardioidaceae</taxon>
        <taxon>Tenggerimyces</taxon>
    </lineage>
</organism>
<keyword evidence="4" id="KW-1003">Cell membrane</keyword>
<feature type="domain" description="Histidine kinase" evidence="15">
    <location>
        <begin position="306"/>
        <end position="529"/>
    </location>
</feature>
<dbReference type="EMBL" id="JBHRZH010000036">
    <property type="protein sequence ID" value="MFC3765075.1"/>
    <property type="molecule type" value="Genomic_DNA"/>
</dbReference>
<evidence type="ECO:0000256" key="7">
    <source>
        <dbReference type="ARBA" id="ARBA00022692"/>
    </source>
</evidence>
<keyword evidence="11 14" id="KW-1133">Transmembrane helix</keyword>
<dbReference type="Pfam" id="PF02518">
    <property type="entry name" value="HATPase_c"/>
    <property type="match status" value="1"/>
</dbReference>
<keyword evidence="12" id="KW-0902">Two-component regulatory system</keyword>
<evidence type="ECO:0000313" key="16">
    <source>
        <dbReference type="EMBL" id="MFC3765075.1"/>
    </source>
</evidence>
<proteinExistence type="predicted"/>
<dbReference type="InterPro" id="IPR003594">
    <property type="entry name" value="HATPase_dom"/>
</dbReference>
<keyword evidence="9" id="KW-0418">Kinase</keyword>
<dbReference type="SUPFAM" id="SSF55874">
    <property type="entry name" value="ATPase domain of HSP90 chaperone/DNA topoisomerase II/histidine kinase"/>
    <property type="match status" value="1"/>
</dbReference>
<evidence type="ECO:0000313" key="17">
    <source>
        <dbReference type="Proteomes" id="UP001595699"/>
    </source>
</evidence>
<comment type="caution">
    <text evidence="16">The sequence shown here is derived from an EMBL/GenBank/DDBJ whole genome shotgun (WGS) entry which is preliminary data.</text>
</comment>
<dbReference type="SMART" id="SM00387">
    <property type="entry name" value="HATPase_c"/>
    <property type="match status" value="1"/>
</dbReference>
<keyword evidence="17" id="KW-1185">Reference proteome</keyword>
<comment type="subcellular location">
    <subcellularLocation>
        <location evidence="2">Cell membrane</location>
        <topology evidence="2">Multi-pass membrane protein</topology>
    </subcellularLocation>
</comment>
<keyword evidence="7 14" id="KW-0812">Transmembrane</keyword>
<evidence type="ECO:0000256" key="8">
    <source>
        <dbReference type="ARBA" id="ARBA00022741"/>
    </source>
</evidence>
<keyword evidence="13 14" id="KW-0472">Membrane</keyword>
<evidence type="ECO:0000256" key="12">
    <source>
        <dbReference type="ARBA" id="ARBA00023012"/>
    </source>
</evidence>
<dbReference type="GO" id="GO:0005524">
    <property type="term" value="F:ATP binding"/>
    <property type="evidence" value="ECO:0007669"/>
    <property type="project" value="UniProtKB-KW"/>
</dbReference>
<dbReference type="Pfam" id="PF17203">
    <property type="entry name" value="sCache_3_2"/>
    <property type="match status" value="1"/>
</dbReference>
<name>A0ABV7YMS0_9ACTN</name>
<dbReference type="InterPro" id="IPR036890">
    <property type="entry name" value="HATPase_C_sf"/>
</dbReference>
<evidence type="ECO:0000256" key="13">
    <source>
        <dbReference type="ARBA" id="ARBA00023136"/>
    </source>
</evidence>
<dbReference type="RefSeq" id="WP_205119207.1">
    <property type="nucleotide sequence ID" value="NZ_JAFBCM010000001.1"/>
</dbReference>
<feature type="transmembrane region" description="Helical" evidence="14">
    <location>
        <begin position="15"/>
        <end position="36"/>
    </location>
</feature>
<dbReference type="InterPro" id="IPR033463">
    <property type="entry name" value="sCache_3"/>
</dbReference>
<evidence type="ECO:0000256" key="10">
    <source>
        <dbReference type="ARBA" id="ARBA00022840"/>
    </source>
</evidence>
<evidence type="ECO:0000259" key="15">
    <source>
        <dbReference type="PROSITE" id="PS50109"/>
    </source>
</evidence>
<dbReference type="PANTHER" id="PTHR44936:SF9">
    <property type="entry name" value="SENSOR PROTEIN CREC"/>
    <property type="match status" value="1"/>
</dbReference>
<protein>
    <recommendedName>
        <fullName evidence="3">histidine kinase</fullName>
        <ecNumber evidence="3">2.7.13.3</ecNumber>
    </recommendedName>
</protein>
<dbReference type="InterPro" id="IPR005467">
    <property type="entry name" value="His_kinase_dom"/>
</dbReference>
<dbReference type="InterPro" id="IPR016120">
    <property type="entry name" value="Sig_transdc_His_kin_SpoOB"/>
</dbReference>
<evidence type="ECO:0000256" key="3">
    <source>
        <dbReference type="ARBA" id="ARBA00012438"/>
    </source>
</evidence>
<dbReference type="InterPro" id="IPR050980">
    <property type="entry name" value="2C_sensor_his_kinase"/>
</dbReference>
<evidence type="ECO:0000256" key="9">
    <source>
        <dbReference type="ARBA" id="ARBA00022777"/>
    </source>
</evidence>
<evidence type="ECO:0000256" key="11">
    <source>
        <dbReference type="ARBA" id="ARBA00022989"/>
    </source>
</evidence>
<dbReference type="Gene3D" id="3.30.450.20">
    <property type="entry name" value="PAS domain"/>
    <property type="match status" value="2"/>
</dbReference>
<dbReference type="Proteomes" id="UP001595699">
    <property type="component" value="Unassembled WGS sequence"/>
</dbReference>
<accession>A0ABV7YMS0</accession>